<dbReference type="EMBL" id="CADEAL010001669">
    <property type="protein sequence ID" value="CAB1434550.1"/>
    <property type="molecule type" value="Genomic_DNA"/>
</dbReference>
<feature type="non-terminal residue" evidence="2">
    <location>
        <position position="96"/>
    </location>
</feature>
<gene>
    <name evidence="2" type="ORF">PLEPLA_LOCUS22592</name>
</gene>
<keyword evidence="3" id="KW-1185">Reference proteome</keyword>
<protein>
    <submittedName>
        <fullName evidence="2">Uncharacterized protein</fullName>
    </submittedName>
</protein>
<dbReference type="Proteomes" id="UP001153269">
    <property type="component" value="Unassembled WGS sequence"/>
</dbReference>
<proteinExistence type="predicted"/>
<feature type="region of interest" description="Disordered" evidence="1">
    <location>
        <begin position="76"/>
        <end position="96"/>
    </location>
</feature>
<evidence type="ECO:0000313" key="2">
    <source>
        <dbReference type="EMBL" id="CAB1434550.1"/>
    </source>
</evidence>
<evidence type="ECO:0000313" key="3">
    <source>
        <dbReference type="Proteomes" id="UP001153269"/>
    </source>
</evidence>
<organism evidence="2 3">
    <name type="scientific">Pleuronectes platessa</name>
    <name type="common">European plaice</name>
    <dbReference type="NCBI Taxonomy" id="8262"/>
    <lineage>
        <taxon>Eukaryota</taxon>
        <taxon>Metazoa</taxon>
        <taxon>Chordata</taxon>
        <taxon>Craniata</taxon>
        <taxon>Vertebrata</taxon>
        <taxon>Euteleostomi</taxon>
        <taxon>Actinopterygii</taxon>
        <taxon>Neopterygii</taxon>
        <taxon>Teleostei</taxon>
        <taxon>Neoteleostei</taxon>
        <taxon>Acanthomorphata</taxon>
        <taxon>Carangaria</taxon>
        <taxon>Pleuronectiformes</taxon>
        <taxon>Pleuronectoidei</taxon>
        <taxon>Pleuronectidae</taxon>
        <taxon>Pleuronectes</taxon>
    </lineage>
</organism>
<name>A0A9N7UPU2_PLEPL</name>
<dbReference type="AlphaFoldDB" id="A0A9N7UPU2"/>
<evidence type="ECO:0000256" key="1">
    <source>
        <dbReference type="SAM" id="MobiDB-lite"/>
    </source>
</evidence>
<sequence>MPLFDISAKWRMLCFSFNKTKTQFLLWEHGRLISAHSWIQKPARPPPPACPSHHGITINMASYTADHRGWLHHRAKSPIRGRVQAPQRGGLCHQGG</sequence>
<comment type="caution">
    <text evidence="2">The sequence shown here is derived from an EMBL/GenBank/DDBJ whole genome shotgun (WGS) entry which is preliminary data.</text>
</comment>
<accession>A0A9N7UPU2</accession>
<reference evidence="2" key="1">
    <citation type="submission" date="2020-03" db="EMBL/GenBank/DDBJ databases">
        <authorList>
            <person name="Weist P."/>
        </authorList>
    </citation>
    <scope>NUCLEOTIDE SEQUENCE</scope>
</reference>